<evidence type="ECO:0000313" key="5">
    <source>
        <dbReference type="Proteomes" id="UP001165090"/>
    </source>
</evidence>
<evidence type="ECO:0000256" key="2">
    <source>
        <dbReference type="SAM" id="MobiDB-lite"/>
    </source>
</evidence>
<dbReference type="InterPro" id="IPR000863">
    <property type="entry name" value="Sulfotransferase_dom"/>
</dbReference>
<gene>
    <name evidence="4" type="ORF">VaNZ11_016134</name>
</gene>
<keyword evidence="5" id="KW-1185">Reference proteome</keyword>
<dbReference type="InterPro" id="IPR027417">
    <property type="entry name" value="P-loop_NTPase"/>
</dbReference>
<reference evidence="4 5" key="1">
    <citation type="journal article" date="2023" name="IScience">
        <title>Expanded male sex-determining region conserved during the evolution of homothallism in the green alga Volvox.</title>
        <authorList>
            <person name="Yamamoto K."/>
            <person name="Matsuzaki R."/>
            <person name="Mahakham W."/>
            <person name="Heman W."/>
            <person name="Sekimoto H."/>
            <person name="Kawachi M."/>
            <person name="Minakuchi Y."/>
            <person name="Toyoda A."/>
            <person name="Nozaki H."/>
        </authorList>
    </citation>
    <scope>NUCLEOTIDE SEQUENCE [LARGE SCALE GENOMIC DNA]</scope>
    <source>
        <strain evidence="4 5">NIES-4468</strain>
    </source>
</reference>
<accession>A0ABQ5SNG4</accession>
<dbReference type="Gene3D" id="3.40.50.300">
    <property type="entry name" value="P-loop containing nucleotide triphosphate hydrolases"/>
    <property type="match status" value="1"/>
</dbReference>
<evidence type="ECO:0000259" key="3">
    <source>
        <dbReference type="Pfam" id="PF00685"/>
    </source>
</evidence>
<dbReference type="Proteomes" id="UP001165090">
    <property type="component" value="Unassembled WGS sequence"/>
</dbReference>
<evidence type="ECO:0000313" key="4">
    <source>
        <dbReference type="EMBL" id="GLI71018.1"/>
    </source>
</evidence>
<dbReference type="EMBL" id="BSDZ01000101">
    <property type="protein sequence ID" value="GLI71018.1"/>
    <property type="molecule type" value="Genomic_DNA"/>
</dbReference>
<dbReference type="SUPFAM" id="SSF52540">
    <property type="entry name" value="P-loop containing nucleoside triphosphate hydrolases"/>
    <property type="match status" value="1"/>
</dbReference>
<dbReference type="PANTHER" id="PTHR15723">
    <property type="entry name" value="CARBOHYDRATE SULFOTRANSFERASE 15"/>
    <property type="match status" value="1"/>
</dbReference>
<feature type="compositionally biased region" description="Basic and acidic residues" evidence="2">
    <location>
        <begin position="40"/>
        <end position="58"/>
    </location>
</feature>
<comment type="caution">
    <text evidence="4">The sequence shown here is derived from an EMBL/GenBank/DDBJ whole genome shotgun (WGS) entry which is preliminary data.</text>
</comment>
<feature type="region of interest" description="Disordered" evidence="2">
    <location>
        <begin position="40"/>
        <end position="65"/>
    </location>
</feature>
<proteinExistence type="inferred from homology"/>
<keyword evidence="1" id="KW-0808">Transferase</keyword>
<dbReference type="InterPro" id="IPR052654">
    <property type="entry name" value="CS_Sulfotransferase"/>
</dbReference>
<organism evidence="4 5">
    <name type="scientific">Volvox africanus</name>
    <dbReference type="NCBI Taxonomy" id="51714"/>
    <lineage>
        <taxon>Eukaryota</taxon>
        <taxon>Viridiplantae</taxon>
        <taxon>Chlorophyta</taxon>
        <taxon>core chlorophytes</taxon>
        <taxon>Chlorophyceae</taxon>
        <taxon>CS clade</taxon>
        <taxon>Chlamydomonadales</taxon>
        <taxon>Volvocaceae</taxon>
        <taxon>Volvox</taxon>
    </lineage>
</organism>
<dbReference type="EC" id="2.8.2.-" evidence="1"/>
<dbReference type="Pfam" id="PF00685">
    <property type="entry name" value="Sulfotransfer_1"/>
    <property type="match status" value="1"/>
</dbReference>
<protein>
    <recommendedName>
        <fullName evidence="1">Sulfotransferase</fullName>
        <ecNumber evidence="1">2.8.2.-</ecNumber>
    </recommendedName>
</protein>
<feature type="domain" description="Sulfotransferase" evidence="3">
    <location>
        <begin position="162"/>
        <end position="410"/>
    </location>
</feature>
<sequence>MGRPAVARSRPRLQRSTIGKGTVCFLDFFAYVHGSLRHDADAADQDDQRREATMRRPQDTSSPTTCTPYSKMVSLIGILLLTVAVARAQEIDPTSYLAKISAPSYHVADVWTNFRPSQNHDEIVKAAPDTWEVLPKAFDKNYRNPCWTDASGRFRCAPYFQIIGVSKCGTTDLYGRLTRHPDMAEGAKGPHFWDECPYPPKGACTAPPNGDFDGYINLFEKGASVIRTNPLAIVGEASSNTYTGTFTFVRGLARLKTNVTLAQLIYEAQPYQRQVIIMRDPVSRYYSAFHYYRRRPTDPFDGPDKFHERVERDIKLWTTCEQRYGVAECVKRYEPQQLVKGMYSEFVDAWTSVFPREQLLFLRTEDYKAAPREHIQAVIKFLGMRDLSDEETTTMMRLRRFNAQSEKYPRMWPQSRKMLEDFYRPFNQKLAKLMGDDPRFLWEDTAKKAAAGAAVAGGGAGLDRQ</sequence>
<evidence type="ECO:0000256" key="1">
    <source>
        <dbReference type="RuleBase" id="RU361155"/>
    </source>
</evidence>
<name>A0ABQ5SNG4_9CHLO</name>
<dbReference type="PANTHER" id="PTHR15723:SF0">
    <property type="entry name" value="CARBOHYDRATE SULFOTRANSFERASE 15"/>
    <property type="match status" value="1"/>
</dbReference>
<comment type="similarity">
    <text evidence="1">Belongs to the sulfotransferase 1 family.</text>
</comment>